<dbReference type="Proteomes" id="UP000275385">
    <property type="component" value="Unassembled WGS sequence"/>
</dbReference>
<evidence type="ECO:0000256" key="1">
    <source>
        <dbReference type="SAM" id="MobiDB-lite"/>
    </source>
</evidence>
<dbReference type="Pfam" id="PF04032">
    <property type="entry name" value="Rpr2"/>
    <property type="match status" value="1"/>
</dbReference>
<dbReference type="GO" id="GO:0005655">
    <property type="term" value="C:nucleolar ribonuclease P complex"/>
    <property type="evidence" value="ECO:0007669"/>
    <property type="project" value="TreeGrafter"/>
</dbReference>
<name>A0A420XWD0_9PEZI</name>
<dbReference type="GO" id="GO:0008033">
    <property type="term" value="P:tRNA processing"/>
    <property type="evidence" value="ECO:0007669"/>
    <property type="project" value="TreeGrafter"/>
</dbReference>
<dbReference type="OrthoDB" id="438080at2759"/>
<comment type="caution">
    <text evidence="2">The sequence shown here is derived from an EMBL/GenBank/DDBJ whole genome shotgun (WGS) entry which is preliminary data.</text>
</comment>
<evidence type="ECO:0000313" key="2">
    <source>
        <dbReference type="EMBL" id="RKU39955.1"/>
    </source>
</evidence>
<dbReference type="PANTHER" id="PTHR14742">
    <property type="entry name" value="RIBONUCLEASE P SUBUNIT P21"/>
    <property type="match status" value="1"/>
</dbReference>
<dbReference type="PANTHER" id="PTHR14742:SF3">
    <property type="entry name" value="RIBONUCLEASE MRP PROTEIN SUBUNIT SNM1"/>
    <property type="match status" value="1"/>
</dbReference>
<sequence length="182" mass="19632">MASDVSPHLNYMTDAAHLLAFTAPQVSAFIMSQRSGLLFANELNQPDTQRQHVCGACGHIMILGQNSSLKLETDKAIRQKQRPRNGQKLQREAGPSKVFTCDSCGKYTRIQLPPPAPISRKKPLPVPAVSSRPDAVSKQPPTANASSKKRAKSRKAGLQALLSQSGAAKTGLGLSLSDFMRK</sequence>
<dbReference type="AlphaFoldDB" id="A0A420XWD0"/>
<proteinExistence type="predicted"/>
<dbReference type="InterPro" id="IPR007175">
    <property type="entry name" value="Rpr2/Snm1/Rpp21"/>
</dbReference>
<accession>A0A420XWD0</accession>
<organism evidence="2 3">
    <name type="scientific">Coniochaeta pulveracea</name>
    <dbReference type="NCBI Taxonomy" id="177199"/>
    <lineage>
        <taxon>Eukaryota</taxon>
        <taxon>Fungi</taxon>
        <taxon>Dikarya</taxon>
        <taxon>Ascomycota</taxon>
        <taxon>Pezizomycotina</taxon>
        <taxon>Sordariomycetes</taxon>
        <taxon>Sordariomycetidae</taxon>
        <taxon>Coniochaetales</taxon>
        <taxon>Coniochaetaceae</taxon>
        <taxon>Coniochaeta</taxon>
    </lineage>
</organism>
<evidence type="ECO:0000313" key="3">
    <source>
        <dbReference type="Proteomes" id="UP000275385"/>
    </source>
</evidence>
<feature type="region of interest" description="Disordered" evidence="1">
    <location>
        <begin position="112"/>
        <end position="164"/>
    </location>
</feature>
<gene>
    <name evidence="2" type="ORF">DL546_001331</name>
</gene>
<protein>
    <submittedName>
        <fullName evidence="2">Uncharacterized protein</fullName>
    </submittedName>
</protein>
<dbReference type="STRING" id="177199.A0A420XWD0"/>
<dbReference type="EMBL" id="QVQW01000130">
    <property type="protein sequence ID" value="RKU39955.1"/>
    <property type="molecule type" value="Genomic_DNA"/>
</dbReference>
<reference evidence="2 3" key="1">
    <citation type="submission" date="2018-08" db="EMBL/GenBank/DDBJ databases">
        <title>Draft genome of the lignicolous fungus Coniochaeta pulveracea.</title>
        <authorList>
            <person name="Borstlap C.J."/>
            <person name="De Witt R.N."/>
            <person name="Botha A."/>
            <person name="Volschenk H."/>
        </authorList>
    </citation>
    <scope>NUCLEOTIDE SEQUENCE [LARGE SCALE GENOMIC DNA]</scope>
    <source>
        <strain evidence="2 3">CAB683</strain>
    </source>
</reference>
<keyword evidence="3" id="KW-1185">Reference proteome</keyword>